<comment type="caution">
    <text evidence="1">The sequence shown here is derived from an EMBL/GenBank/DDBJ whole genome shotgun (WGS) entry which is preliminary data.</text>
</comment>
<keyword evidence="2" id="KW-1185">Reference proteome</keyword>
<dbReference type="Gene3D" id="3.40.50.1820">
    <property type="entry name" value="alpha/beta hydrolase"/>
    <property type="match status" value="1"/>
</dbReference>
<protein>
    <submittedName>
        <fullName evidence="1">Pimeloyl-ACP methyl ester carboxylesterase</fullName>
    </submittedName>
</protein>
<evidence type="ECO:0000313" key="1">
    <source>
        <dbReference type="EMBL" id="MBB5926474.1"/>
    </source>
</evidence>
<sequence>MITSQQQLNGSYWTDWLASDCPALLVRGSRSSALSIPHAKAMAARRPHTQLIERPTGHAVHETDPVGFAAVVSSFLDSL</sequence>
<dbReference type="Proteomes" id="UP000585836">
    <property type="component" value="Unassembled WGS sequence"/>
</dbReference>
<name>A0A7W9UQG0_9ACTN</name>
<accession>A0A7W9UQG0</accession>
<dbReference type="RefSeq" id="WP_184963222.1">
    <property type="nucleotide sequence ID" value="NZ_BAAAWF010000083.1"/>
</dbReference>
<dbReference type="InterPro" id="IPR029058">
    <property type="entry name" value="AB_hydrolase_fold"/>
</dbReference>
<evidence type="ECO:0000313" key="2">
    <source>
        <dbReference type="Proteomes" id="UP000585836"/>
    </source>
</evidence>
<dbReference type="AlphaFoldDB" id="A0A7W9UQG0"/>
<reference evidence="1 2" key="1">
    <citation type="submission" date="2020-08" db="EMBL/GenBank/DDBJ databases">
        <title>Genomic Encyclopedia of Type Strains, Phase III (KMG-III): the genomes of soil and plant-associated and newly described type strains.</title>
        <authorList>
            <person name="Whitman W."/>
        </authorList>
    </citation>
    <scope>NUCLEOTIDE SEQUENCE [LARGE SCALE GENOMIC DNA]</scope>
    <source>
        <strain evidence="1 2">CECT 3313</strain>
    </source>
</reference>
<dbReference type="SUPFAM" id="SSF53474">
    <property type="entry name" value="alpha/beta-Hydrolases"/>
    <property type="match status" value="1"/>
</dbReference>
<proteinExistence type="predicted"/>
<gene>
    <name evidence="1" type="ORF">FHS34_001930</name>
</gene>
<dbReference type="EMBL" id="JACHJK010000003">
    <property type="protein sequence ID" value="MBB5926474.1"/>
    <property type="molecule type" value="Genomic_DNA"/>
</dbReference>
<organism evidence="1 2">
    <name type="scientific">Streptomyces echinatus</name>
    <dbReference type="NCBI Taxonomy" id="67293"/>
    <lineage>
        <taxon>Bacteria</taxon>
        <taxon>Bacillati</taxon>
        <taxon>Actinomycetota</taxon>
        <taxon>Actinomycetes</taxon>
        <taxon>Kitasatosporales</taxon>
        <taxon>Streptomycetaceae</taxon>
        <taxon>Streptomyces</taxon>
    </lineage>
</organism>